<protein>
    <submittedName>
        <fullName evidence="1">ScbR family autoregulator-binding transcription factor</fullName>
    </submittedName>
</protein>
<reference evidence="1" key="1">
    <citation type="submission" date="2023-10" db="EMBL/GenBank/DDBJ databases">
        <title>The genome sequence of Streptomyces violaceoruber CGMCC 4.1801.</title>
        <authorList>
            <person name="Mo P."/>
        </authorList>
    </citation>
    <scope>NUCLEOTIDE SEQUENCE</scope>
    <source>
        <strain evidence="1">CGMCC 4.1801</strain>
    </source>
</reference>
<evidence type="ECO:0000313" key="2">
    <source>
        <dbReference type="Proteomes" id="UP001303608"/>
    </source>
</evidence>
<keyword evidence="2" id="KW-1185">Reference proteome</keyword>
<name>A0ACD4WEG6_STRVN</name>
<accession>A0ACD4WEG6</accession>
<evidence type="ECO:0000313" key="1">
    <source>
        <dbReference type="EMBL" id="WOY95957.1"/>
    </source>
</evidence>
<gene>
    <name evidence="1" type="ORF">R2E43_00265</name>
</gene>
<sequence length="213" mass="23712">MTQHKRERAKQERAIRTREQLLRAAAEVFDVSGYAGASINRILDRAELTAGAMYFHFKSKEDLARAVILEQATDVHFPRTEPGLQQVLDMTGHLATEIRTNTLLRAGIRLAVDTTEEGLREFAIYDYWVDQFRSELVEAHARGELHPFVDVTAAARLVVASFTGTQIMSQAASNWADLPALIADLWHCLLPAFAPTEVIGRLTIPNDRNGATG</sequence>
<proteinExistence type="predicted"/>
<organism evidence="1 2">
    <name type="scientific">Streptomyces violaceoruber</name>
    <dbReference type="NCBI Taxonomy" id="1935"/>
    <lineage>
        <taxon>Bacteria</taxon>
        <taxon>Bacillati</taxon>
        <taxon>Actinomycetota</taxon>
        <taxon>Actinomycetes</taxon>
        <taxon>Kitasatosporales</taxon>
        <taxon>Streptomycetaceae</taxon>
        <taxon>Streptomyces</taxon>
        <taxon>Streptomyces violaceoruber group</taxon>
    </lineage>
</organism>
<dbReference type="Proteomes" id="UP001303608">
    <property type="component" value="Chromosome"/>
</dbReference>
<dbReference type="EMBL" id="CP137734">
    <property type="protein sequence ID" value="WOY95957.1"/>
    <property type="molecule type" value="Genomic_DNA"/>
</dbReference>